<evidence type="ECO:0000313" key="1">
    <source>
        <dbReference type="EMBL" id="GFR11178.1"/>
    </source>
</evidence>
<gene>
    <name evidence="1" type="ORF">TNCT_444281</name>
</gene>
<name>A0A8X6GVE6_TRICU</name>
<organism evidence="1 2">
    <name type="scientific">Trichonephila clavata</name>
    <name type="common">Joro spider</name>
    <name type="synonym">Nephila clavata</name>
    <dbReference type="NCBI Taxonomy" id="2740835"/>
    <lineage>
        <taxon>Eukaryota</taxon>
        <taxon>Metazoa</taxon>
        <taxon>Ecdysozoa</taxon>
        <taxon>Arthropoda</taxon>
        <taxon>Chelicerata</taxon>
        <taxon>Arachnida</taxon>
        <taxon>Araneae</taxon>
        <taxon>Araneomorphae</taxon>
        <taxon>Entelegynae</taxon>
        <taxon>Araneoidea</taxon>
        <taxon>Nephilidae</taxon>
        <taxon>Trichonephila</taxon>
    </lineage>
</organism>
<comment type="caution">
    <text evidence="1">The sequence shown here is derived from an EMBL/GenBank/DDBJ whole genome shotgun (WGS) entry which is preliminary data.</text>
</comment>
<dbReference type="Proteomes" id="UP000887116">
    <property type="component" value="Unassembled WGS sequence"/>
</dbReference>
<dbReference type="AlphaFoldDB" id="A0A8X6GVE6"/>
<dbReference type="OrthoDB" id="10288785at2759"/>
<reference evidence="1" key="1">
    <citation type="submission" date="2020-07" db="EMBL/GenBank/DDBJ databases">
        <title>Multicomponent nature underlies the extraordinary mechanical properties of spider dragline silk.</title>
        <authorList>
            <person name="Kono N."/>
            <person name="Nakamura H."/>
            <person name="Mori M."/>
            <person name="Yoshida Y."/>
            <person name="Ohtoshi R."/>
            <person name="Malay A.D."/>
            <person name="Moran D.A.P."/>
            <person name="Tomita M."/>
            <person name="Numata K."/>
            <person name="Arakawa K."/>
        </authorList>
    </citation>
    <scope>NUCLEOTIDE SEQUENCE</scope>
</reference>
<keyword evidence="2" id="KW-1185">Reference proteome</keyword>
<accession>A0A8X6GVE6</accession>
<protein>
    <submittedName>
        <fullName evidence="1">Uncharacterized protein</fullName>
    </submittedName>
</protein>
<evidence type="ECO:0000313" key="2">
    <source>
        <dbReference type="Proteomes" id="UP000887116"/>
    </source>
</evidence>
<dbReference type="EMBL" id="BMAO01026638">
    <property type="protein sequence ID" value="GFR11178.1"/>
    <property type="molecule type" value="Genomic_DNA"/>
</dbReference>
<proteinExistence type="predicted"/>
<sequence length="83" mass="9178">MVTNGGIYHMTIIREKGGPSLFSPLADDRCGRAPAHGDVQTVHLQSLGRIKGNENRNRKRGVLVTCDLEIFGPGWCGRDFLDR</sequence>